<comment type="function">
    <text evidence="10">Catalyzes the condensation of 2 ATP molecules into cyclic di-AMP (c-di-AMP), a second messenger used to regulate differing processes in different bacteria.</text>
</comment>
<dbReference type="InterPro" id="IPR045585">
    <property type="entry name" value="CdaA_N"/>
</dbReference>
<evidence type="ECO:0000256" key="2">
    <source>
        <dbReference type="ARBA" id="ARBA00022475"/>
    </source>
</evidence>
<dbReference type="InterPro" id="IPR014046">
    <property type="entry name" value="C-di-AMP_synthase"/>
</dbReference>
<dbReference type="PANTHER" id="PTHR34185">
    <property type="entry name" value="DIADENYLATE CYCLASE"/>
    <property type="match status" value="1"/>
</dbReference>
<evidence type="ECO:0000256" key="10">
    <source>
        <dbReference type="HAMAP-Rule" id="MF_01499"/>
    </source>
</evidence>
<dbReference type="SUPFAM" id="SSF143597">
    <property type="entry name" value="YojJ-like"/>
    <property type="match status" value="1"/>
</dbReference>
<dbReference type="InterPro" id="IPR036888">
    <property type="entry name" value="DNA_integrity_DisA_N_sf"/>
</dbReference>
<reference evidence="12" key="1">
    <citation type="submission" date="2020-12" db="EMBL/GenBank/DDBJ databases">
        <title>Desulfobium dissulfuricans gen. nov., sp. nov., a novel mesophilic, sulfate-reducing bacterium isolated from a deep-sea hydrothermal vent.</title>
        <authorList>
            <person name="Hashimoto Y."/>
            <person name="Tame A."/>
            <person name="Sawayama S."/>
            <person name="Miyazaki J."/>
            <person name="Takai K."/>
            <person name="Nakagawa S."/>
        </authorList>
    </citation>
    <scope>NUCLEOTIDE SEQUENCE</scope>
    <source>
        <strain evidence="12">GF1</strain>
    </source>
</reference>
<dbReference type="EMBL" id="AP024233">
    <property type="protein sequence ID" value="BCO08331.1"/>
    <property type="molecule type" value="Genomic_DNA"/>
</dbReference>
<comment type="catalytic activity">
    <reaction evidence="1 10">
        <text>2 ATP = 3',3'-c-di-AMP + 2 diphosphate</text>
        <dbReference type="Rhea" id="RHEA:35655"/>
        <dbReference type="ChEBI" id="CHEBI:30616"/>
        <dbReference type="ChEBI" id="CHEBI:33019"/>
        <dbReference type="ChEBI" id="CHEBI:71500"/>
        <dbReference type="EC" id="2.7.7.85"/>
    </reaction>
</comment>
<keyword evidence="2 10" id="KW-1003">Cell membrane</keyword>
<dbReference type="GO" id="GO:0006171">
    <property type="term" value="P:cAMP biosynthetic process"/>
    <property type="evidence" value="ECO:0007669"/>
    <property type="project" value="InterPro"/>
</dbReference>
<dbReference type="Gene3D" id="3.40.1700.10">
    <property type="entry name" value="DNA integrity scanning protein, DisA, N-terminal domain"/>
    <property type="match status" value="1"/>
</dbReference>
<dbReference type="InterPro" id="IPR050338">
    <property type="entry name" value="DisA"/>
</dbReference>
<dbReference type="FunFam" id="3.40.1700.10:FF:000002">
    <property type="entry name" value="Diadenylate cyclase"/>
    <property type="match status" value="1"/>
</dbReference>
<dbReference type="PROSITE" id="PS51794">
    <property type="entry name" value="DAC"/>
    <property type="match status" value="1"/>
</dbReference>
<keyword evidence="6 10" id="KW-0547">Nucleotide-binding</keyword>
<dbReference type="AlphaFoldDB" id="A0A915U8U0"/>
<keyword evidence="5 10" id="KW-0548">Nucleotidyltransferase</keyword>
<keyword evidence="4 10" id="KW-0812">Transmembrane</keyword>
<dbReference type="Pfam" id="PF19293">
    <property type="entry name" value="CdaA_N"/>
    <property type="match status" value="1"/>
</dbReference>
<dbReference type="PIRSF" id="PIRSF004793">
    <property type="entry name" value="UCP004793"/>
    <property type="match status" value="1"/>
</dbReference>
<dbReference type="KEGG" id="ddu:GF1_07070"/>
<keyword evidence="13" id="KW-1185">Reference proteome</keyword>
<proteinExistence type="inferred from homology"/>
<evidence type="ECO:0000256" key="9">
    <source>
        <dbReference type="ARBA" id="ARBA00023136"/>
    </source>
</evidence>
<evidence type="ECO:0000259" key="11">
    <source>
        <dbReference type="PROSITE" id="PS51794"/>
    </source>
</evidence>
<dbReference type="EC" id="2.7.7.85" evidence="10"/>
<keyword evidence="9 10" id="KW-0472">Membrane</keyword>
<comment type="subunit">
    <text evidence="10">Probably a homodimer.</text>
</comment>
<feature type="domain" description="DAC" evidence="11">
    <location>
        <begin position="80"/>
        <end position="235"/>
    </location>
</feature>
<feature type="transmembrane region" description="Helical" evidence="10">
    <location>
        <begin position="35"/>
        <end position="52"/>
    </location>
</feature>
<evidence type="ECO:0000256" key="3">
    <source>
        <dbReference type="ARBA" id="ARBA00022679"/>
    </source>
</evidence>
<name>A0A915U8U0_9BACT</name>
<keyword evidence="8 10" id="KW-1133">Transmembrane helix</keyword>
<feature type="transmembrane region" description="Helical" evidence="10">
    <location>
        <begin position="58"/>
        <end position="79"/>
    </location>
</feature>
<keyword evidence="7 10" id="KW-0067">ATP-binding</keyword>
<evidence type="ECO:0000256" key="7">
    <source>
        <dbReference type="ARBA" id="ARBA00022840"/>
    </source>
</evidence>
<dbReference type="Proteomes" id="UP001063350">
    <property type="component" value="Chromosome"/>
</dbReference>
<dbReference type="NCBIfam" id="TIGR00159">
    <property type="entry name" value="diadenylate cyclase CdaA"/>
    <property type="match status" value="1"/>
</dbReference>
<dbReference type="Pfam" id="PF02457">
    <property type="entry name" value="DAC"/>
    <property type="match status" value="1"/>
</dbReference>
<sequence>MLDVLRSIRWQDIVDILIVSYIIYRIMLLIRGTRAVQMLLGLVVITVIYFISKQLDLLTLHWLLRTFLSSILLIIIIVFQHDIRRVLTQVGQTPFHKMHNVAAHDLNEIIKAAFYMARRRIGALIVIEQEAGLLDYIESGYYLDARMVRELLVAIFLPASPMHDGGVVIRKGRIHSAGCLLPLSQNPDIDKRYGTRHRAALGLSEETDAVIIVVSEETQEISLVMDGRITTLRDEEALTKSLQSIFIHQQSTTPAWKSWLGKSRTSNP</sequence>
<evidence type="ECO:0000256" key="6">
    <source>
        <dbReference type="ARBA" id="ARBA00022741"/>
    </source>
</evidence>
<keyword evidence="3 10" id="KW-0808">Transferase</keyword>
<dbReference type="GO" id="GO:0005524">
    <property type="term" value="F:ATP binding"/>
    <property type="evidence" value="ECO:0007669"/>
    <property type="project" value="UniProtKB-UniRule"/>
</dbReference>
<evidence type="ECO:0000313" key="12">
    <source>
        <dbReference type="EMBL" id="BCO08331.1"/>
    </source>
</evidence>
<gene>
    <name evidence="10" type="primary">dacA</name>
    <name evidence="12" type="ORF">GF1_07070</name>
</gene>
<evidence type="ECO:0000313" key="13">
    <source>
        <dbReference type="Proteomes" id="UP001063350"/>
    </source>
</evidence>
<dbReference type="InterPro" id="IPR034701">
    <property type="entry name" value="CdaA"/>
</dbReference>
<dbReference type="GO" id="GO:0106408">
    <property type="term" value="F:diadenylate cyclase activity"/>
    <property type="evidence" value="ECO:0007669"/>
    <property type="project" value="UniProtKB-EC"/>
</dbReference>
<dbReference type="RefSeq" id="WP_267928237.1">
    <property type="nucleotide sequence ID" value="NZ_AP024233.1"/>
</dbReference>
<evidence type="ECO:0000256" key="1">
    <source>
        <dbReference type="ARBA" id="ARBA00000877"/>
    </source>
</evidence>
<protein>
    <recommendedName>
        <fullName evidence="10">Diadenylate cyclase</fullName>
        <shortName evidence="10">DAC</shortName>
        <ecNumber evidence="10">2.7.7.85</ecNumber>
    </recommendedName>
    <alternativeName>
        <fullName evidence="10">Cyclic-di-AMP synthase</fullName>
        <shortName evidence="10">c-di-AMP synthase</shortName>
    </alternativeName>
</protein>
<dbReference type="PANTHER" id="PTHR34185:SF1">
    <property type="entry name" value="DIADENYLATE CYCLASE"/>
    <property type="match status" value="1"/>
</dbReference>
<dbReference type="HAMAP" id="MF_01499">
    <property type="entry name" value="DacA"/>
    <property type="match status" value="1"/>
</dbReference>
<comment type="similarity">
    <text evidence="10">Belongs to the adenylate cyclase family. DacA/CdaA subfamily.</text>
</comment>
<comment type="caution">
    <text evidence="10">Lacks conserved residue(s) required for the propagation of feature annotation.</text>
</comment>
<accession>A0A915U8U0</accession>
<organism evidence="12 13">
    <name type="scientific">Desulfolithobacter dissulfuricans</name>
    <dbReference type="NCBI Taxonomy" id="2795293"/>
    <lineage>
        <taxon>Bacteria</taxon>
        <taxon>Pseudomonadati</taxon>
        <taxon>Thermodesulfobacteriota</taxon>
        <taxon>Desulfobulbia</taxon>
        <taxon>Desulfobulbales</taxon>
        <taxon>Desulfobulbaceae</taxon>
        <taxon>Desulfolithobacter</taxon>
    </lineage>
</organism>
<dbReference type="GO" id="GO:0004016">
    <property type="term" value="F:adenylate cyclase activity"/>
    <property type="evidence" value="ECO:0007669"/>
    <property type="project" value="UniProtKB-UniRule"/>
</dbReference>
<evidence type="ECO:0000256" key="5">
    <source>
        <dbReference type="ARBA" id="ARBA00022695"/>
    </source>
</evidence>
<dbReference type="InterPro" id="IPR003390">
    <property type="entry name" value="DNA_integrity_scan_DisA_N"/>
</dbReference>
<evidence type="ECO:0000256" key="4">
    <source>
        <dbReference type="ARBA" id="ARBA00022692"/>
    </source>
</evidence>
<evidence type="ECO:0000256" key="8">
    <source>
        <dbReference type="ARBA" id="ARBA00022989"/>
    </source>
</evidence>